<feature type="transmembrane region" description="Helical" evidence="2">
    <location>
        <begin position="803"/>
        <end position="829"/>
    </location>
</feature>
<dbReference type="PANTHER" id="PTHR33769">
    <property type="entry name" value="TESTIS-EXPRESSED PROTEIN 26 ISOFORM X3"/>
    <property type="match status" value="1"/>
</dbReference>
<keyword evidence="4" id="KW-1185">Reference proteome</keyword>
<gene>
    <name evidence="3" type="ORF">PMEA_00033045</name>
</gene>
<protein>
    <recommendedName>
        <fullName evidence="5">Right handed beta helix domain-containing protein</fullName>
    </recommendedName>
</protein>
<feature type="transmembrane region" description="Helical" evidence="2">
    <location>
        <begin position="907"/>
        <end position="928"/>
    </location>
</feature>
<evidence type="ECO:0008006" key="5">
    <source>
        <dbReference type="Google" id="ProtNLM"/>
    </source>
</evidence>
<feature type="compositionally biased region" description="Polar residues" evidence="1">
    <location>
        <begin position="1118"/>
        <end position="1129"/>
    </location>
</feature>
<keyword evidence="2" id="KW-0812">Transmembrane</keyword>
<feature type="compositionally biased region" description="Low complexity" evidence="1">
    <location>
        <begin position="1051"/>
        <end position="1071"/>
    </location>
</feature>
<sequence>MYDVGGEVRISYSRFESNQPLNSTPEDIAVAGGGVYIEFTFKSETNMSAFPSDLTKTPRTFDSNSTYIFHYCTFRDNLAKDQNFSTFIDNPHGNDHIPFGRGGGLSIFVKGVAQNNVIQITHCHFEDNHALWGGGIFVEFQDKVQNNTLEINNCNFTNNNATYAGGAIRSGTIAHSNHRQLLPNQVMNKGCLFTSNSAVLGGGVSHHGIGSLLKVENDKSLNIQFTKCHWTNNTATMGSAIGLAGEALIIGSQDLTSKGPRLVHSIILEDCNITNNRIVLTEDGDVIGQGAIYSYSVPVIFQGVVNIESNNNTAVVTENVMLHVVGNVTFRNNTGGQGGALGLYGTSVIMLMPNSNLKFFDNVALQQGGAIYVRDSGPPVVAFKTTELNTRPCFIAFNNTFSLEGVDKWETRVIFKGNNALQNGGGNSVYASTLQGCRQAGQPRINNESLQWHNVIEYQDPDISAKEQISTDPVKIKLNESEWEVSPSEVFNASVELIDEKNSSVLGIVNLTITDNNDRTVKLGTTSNLFLIQGNSPKINNLHLLGKVHSKFKVQASTVAGRVVQLSFPKPLQLHVCHPGLKQKRRENSCTCLDKEEPGISHCSDDFKFVFLKRGYWGGTIKENEFSTYPCPPDYCNFTKHDPNFQYNPNTLCVKGRNGSSVLCGACKNNYSVNLGSENCTRKCDNTHLWLLVVFFIVTLFLVLVVLRIQLDIFTTYLNTWLYSYQVITFLLQEGQYLDRVIKFVIGIANWRIKGVGTCLFHGMNNLQKLGINYILPSYVLLLLLILAKIAKCRPTCYINRNVSQALCTLLVLCYTNITMISCNIIHYVPIQGRWVLYADGNIDFVRNWKEHLPFTIIACLWFILFVAFVPLVLLFTPWFMRHFSFLNNFRLFFDTFQHCFKDEYRWFAAFYFLCRIYILFIALFVPFSPLKRSILEVSCVLIVVTCLYLRPYKSNRNGNADYDWLNTLDAVLLTNLCFVVIFSSSIISDASLSVQKGLEKILDESVVTPGFAYNIARYFPSGTQADKERCIELMEKIGVSPDPAMWYSTAPRSRTPVSPARPRSVPPRCARFPENNKPSYTKNPELFYMTTNKREFGATFGPPAENARPRTSKIFPSRSNNNSTTYQADFNAKNTKKKEGIRTGSSSGNRRNNPHPSEAFMKWKFSSRFPSVPAEDIDPEVMNEVCKDELKSTYHSDYTGIPQGVNVCTVFEGNLTPSLYKPPHTLDSTSRYSYQVPVVRHTLSANFTRFGCNRNKYKPAVGAVPTVSYNSPQMHLYGQTHYSRDYVDKSAVLKERSKNDQYAEIPRLDEYLKTAKPHERESLMQKLQSLATKDRRENRDPQWLSQWTGPV</sequence>
<keyword evidence="2" id="KW-1133">Transmembrane helix</keyword>
<feature type="region of interest" description="Disordered" evidence="1">
    <location>
        <begin position="1099"/>
        <end position="1159"/>
    </location>
</feature>
<dbReference type="PANTHER" id="PTHR33769:SF2">
    <property type="entry name" value="TESTIS-EXPRESSED PROTEIN 26"/>
    <property type="match status" value="1"/>
</dbReference>
<evidence type="ECO:0000313" key="4">
    <source>
        <dbReference type="Proteomes" id="UP001159428"/>
    </source>
</evidence>
<dbReference type="InterPro" id="IPR043460">
    <property type="entry name" value="MEDAG/TEX26"/>
</dbReference>
<feature type="transmembrane region" description="Helical" evidence="2">
    <location>
        <begin position="934"/>
        <end position="953"/>
    </location>
</feature>
<dbReference type="EMBL" id="CALNXJ010000008">
    <property type="protein sequence ID" value="CAH3046015.1"/>
    <property type="molecule type" value="Genomic_DNA"/>
</dbReference>
<dbReference type="Proteomes" id="UP001159428">
    <property type="component" value="Unassembled WGS sequence"/>
</dbReference>
<feature type="transmembrane region" description="Helical" evidence="2">
    <location>
        <begin position="771"/>
        <end position="791"/>
    </location>
</feature>
<feature type="compositionally biased region" description="Polar residues" evidence="1">
    <location>
        <begin position="1144"/>
        <end position="1156"/>
    </location>
</feature>
<feature type="transmembrane region" description="Helical" evidence="2">
    <location>
        <begin position="965"/>
        <end position="988"/>
    </location>
</feature>
<proteinExistence type="predicted"/>
<feature type="region of interest" description="Disordered" evidence="1">
    <location>
        <begin position="1317"/>
        <end position="1352"/>
    </location>
</feature>
<feature type="transmembrane region" description="Helical" evidence="2">
    <location>
        <begin position="689"/>
        <end position="707"/>
    </location>
</feature>
<evidence type="ECO:0000313" key="3">
    <source>
        <dbReference type="EMBL" id="CAH3046015.1"/>
    </source>
</evidence>
<name>A0AAU9W4X8_9CNID</name>
<feature type="transmembrane region" description="Helical" evidence="2">
    <location>
        <begin position="855"/>
        <end position="881"/>
    </location>
</feature>
<accession>A0AAU9W4X8</accession>
<dbReference type="GO" id="GO:0005737">
    <property type="term" value="C:cytoplasm"/>
    <property type="evidence" value="ECO:0007669"/>
    <property type="project" value="TreeGrafter"/>
</dbReference>
<evidence type="ECO:0000256" key="2">
    <source>
        <dbReference type="SAM" id="Phobius"/>
    </source>
</evidence>
<organism evidence="3 4">
    <name type="scientific">Pocillopora meandrina</name>
    <dbReference type="NCBI Taxonomy" id="46732"/>
    <lineage>
        <taxon>Eukaryota</taxon>
        <taxon>Metazoa</taxon>
        <taxon>Cnidaria</taxon>
        <taxon>Anthozoa</taxon>
        <taxon>Hexacorallia</taxon>
        <taxon>Scleractinia</taxon>
        <taxon>Astrocoeniina</taxon>
        <taxon>Pocilloporidae</taxon>
        <taxon>Pocillopora</taxon>
    </lineage>
</organism>
<dbReference type="InterPro" id="IPR006626">
    <property type="entry name" value="PbH1"/>
</dbReference>
<keyword evidence="2" id="KW-0472">Membrane</keyword>
<dbReference type="SMART" id="SM00710">
    <property type="entry name" value="PbH1"/>
    <property type="match status" value="8"/>
</dbReference>
<reference evidence="3 4" key="1">
    <citation type="submission" date="2022-05" db="EMBL/GenBank/DDBJ databases">
        <authorList>
            <consortium name="Genoscope - CEA"/>
            <person name="William W."/>
        </authorList>
    </citation>
    <scope>NUCLEOTIDE SEQUENCE [LARGE SCALE GENOMIC DNA]</scope>
</reference>
<evidence type="ECO:0000256" key="1">
    <source>
        <dbReference type="SAM" id="MobiDB-lite"/>
    </source>
</evidence>
<comment type="caution">
    <text evidence="3">The sequence shown here is derived from an EMBL/GenBank/DDBJ whole genome shotgun (WGS) entry which is preliminary data.</text>
</comment>
<feature type="region of interest" description="Disordered" evidence="1">
    <location>
        <begin position="1049"/>
        <end position="1084"/>
    </location>
</feature>